<reference evidence="1 2" key="1">
    <citation type="submission" date="2017-07" db="EMBL/GenBank/DDBJ databases">
        <title>Genome sequencing and assembly of Paenibacillus rigui.</title>
        <authorList>
            <person name="Mayilraj S."/>
        </authorList>
    </citation>
    <scope>NUCLEOTIDE SEQUENCE [LARGE SCALE GENOMIC DNA]</scope>
    <source>
        <strain evidence="1 2">JCM 16352</strain>
    </source>
</reference>
<protein>
    <recommendedName>
        <fullName evidence="3">DUF3231 domain-containing protein</fullName>
    </recommendedName>
</protein>
<dbReference type="InterPro" id="IPR012347">
    <property type="entry name" value="Ferritin-like"/>
</dbReference>
<dbReference type="Proteomes" id="UP000215509">
    <property type="component" value="Unassembled WGS sequence"/>
</dbReference>
<evidence type="ECO:0000313" key="2">
    <source>
        <dbReference type="Proteomes" id="UP000215509"/>
    </source>
</evidence>
<dbReference type="Pfam" id="PF11553">
    <property type="entry name" value="DUF3231"/>
    <property type="match status" value="1"/>
</dbReference>
<organism evidence="1 2">
    <name type="scientific">Paenibacillus rigui</name>
    <dbReference type="NCBI Taxonomy" id="554312"/>
    <lineage>
        <taxon>Bacteria</taxon>
        <taxon>Bacillati</taxon>
        <taxon>Bacillota</taxon>
        <taxon>Bacilli</taxon>
        <taxon>Bacillales</taxon>
        <taxon>Paenibacillaceae</taxon>
        <taxon>Paenibacillus</taxon>
    </lineage>
</organism>
<accession>A0A229UM13</accession>
<sequence length="180" mass="19896">MSVLESAAKILKDLIDPHKNPLHVGEVMSCWLYLAGLEEAKGYVESALSTTVDSELIHALKEDERVGKDQRQRLKLFMLNEGVTLPPAPEPKPTSDPNNVPMGVKFTDDEIANALSIKIVALIVNAATSSAQSIRTDVGLMFTEFQAEKMILGANLKELMRKRGWLKVPPYYYPIGSNKS</sequence>
<dbReference type="RefSeq" id="WP_094016907.1">
    <property type="nucleotide sequence ID" value="NZ_NMQW01000033.1"/>
</dbReference>
<proteinExistence type="predicted"/>
<name>A0A229UM13_9BACL</name>
<dbReference type="OrthoDB" id="1934429at2"/>
<dbReference type="InterPro" id="IPR021617">
    <property type="entry name" value="DUF3231"/>
</dbReference>
<gene>
    <name evidence="1" type="ORF">CF651_21375</name>
</gene>
<dbReference type="Gene3D" id="1.20.1260.10">
    <property type="match status" value="1"/>
</dbReference>
<dbReference type="EMBL" id="NMQW01000033">
    <property type="protein sequence ID" value="OXM84335.1"/>
    <property type="molecule type" value="Genomic_DNA"/>
</dbReference>
<dbReference type="AlphaFoldDB" id="A0A229UM13"/>
<evidence type="ECO:0008006" key="3">
    <source>
        <dbReference type="Google" id="ProtNLM"/>
    </source>
</evidence>
<keyword evidence="2" id="KW-1185">Reference proteome</keyword>
<comment type="caution">
    <text evidence="1">The sequence shown here is derived from an EMBL/GenBank/DDBJ whole genome shotgun (WGS) entry which is preliminary data.</text>
</comment>
<evidence type="ECO:0000313" key="1">
    <source>
        <dbReference type="EMBL" id="OXM84335.1"/>
    </source>
</evidence>